<keyword evidence="1" id="KW-0732">Signal</keyword>
<reference evidence="2" key="1">
    <citation type="submission" date="2022-11" db="EMBL/GenBank/DDBJ databases">
        <authorList>
            <person name="Kikuchi T."/>
        </authorList>
    </citation>
    <scope>NUCLEOTIDE SEQUENCE</scope>
    <source>
        <strain evidence="2">PS1010</strain>
    </source>
</reference>
<comment type="caution">
    <text evidence="2">The sequence shown here is derived from an EMBL/GenBank/DDBJ whole genome shotgun (WGS) entry which is preliminary data.</text>
</comment>
<proteinExistence type="predicted"/>
<evidence type="ECO:0000313" key="3">
    <source>
        <dbReference type="Proteomes" id="UP001152747"/>
    </source>
</evidence>
<gene>
    <name evidence="2" type="ORF">CAMP_LOCUS2803</name>
</gene>
<feature type="signal peptide" evidence="1">
    <location>
        <begin position="1"/>
        <end position="18"/>
    </location>
</feature>
<dbReference type="AlphaFoldDB" id="A0A9P1I9N6"/>
<feature type="chain" id="PRO_5040263106" evidence="1">
    <location>
        <begin position="19"/>
        <end position="87"/>
    </location>
</feature>
<protein>
    <submittedName>
        <fullName evidence="2">Uncharacterized protein</fullName>
    </submittedName>
</protein>
<dbReference type="EMBL" id="CANHGI010000001">
    <property type="protein sequence ID" value="CAI5440166.1"/>
    <property type="molecule type" value="Genomic_DNA"/>
</dbReference>
<sequence length="87" mass="9617">MKGFLIFSIVLFLVFVDGAVLLKRDGNELIGNQFGVAKTVCEFLVSELKDYAELDEPEIQREADKLVKALPSALCNFYGAVNFKSGI</sequence>
<dbReference type="Proteomes" id="UP001152747">
    <property type="component" value="Unassembled WGS sequence"/>
</dbReference>
<evidence type="ECO:0000256" key="1">
    <source>
        <dbReference type="SAM" id="SignalP"/>
    </source>
</evidence>
<accession>A0A9P1I9N6</accession>
<organism evidence="2 3">
    <name type="scientific">Caenorhabditis angaria</name>
    <dbReference type="NCBI Taxonomy" id="860376"/>
    <lineage>
        <taxon>Eukaryota</taxon>
        <taxon>Metazoa</taxon>
        <taxon>Ecdysozoa</taxon>
        <taxon>Nematoda</taxon>
        <taxon>Chromadorea</taxon>
        <taxon>Rhabditida</taxon>
        <taxon>Rhabditina</taxon>
        <taxon>Rhabditomorpha</taxon>
        <taxon>Rhabditoidea</taxon>
        <taxon>Rhabditidae</taxon>
        <taxon>Peloderinae</taxon>
        <taxon>Caenorhabditis</taxon>
    </lineage>
</organism>
<keyword evidence="3" id="KW-1185">Reference proteome</keyword>
<evidence type="ECO:0000313" key="2">
    <source>
        <dbReference type="EMBL" id="CAI5440166.1"/>
    </source>
</evidence>
<name>A0A9P1I9N6_9PELO</name>